<proteinExistence type="predicted"/>
<evidence type="ECO:0000313" key="2">
    <source>
        <dbReference type="Proteomes" id="UP000663720"/>
    </source>
</evidence>
<evidence type="ECO:0000313" key="1">
    <source>
        <dbReference type="EMBL" id="QTA79503.1"/>
    </source>
</evidence>
<name>A0A975B657_9BACT</name>
<protein>
    <submittedName>
        <fullName evidence="1">Uncharacterized protein</fullName>
    </submittedName>
</protein>
<accession>A0A975B657</accession>
<dbReference type="Proteomes" id="UP000663720">
    <property type="component" value="Chromosome"/>
</dbReference>
<reference evidence="1" key="1">
    <citation type="journal article" date="2021" name="Microb. Physiol.">
        <title>Proteogenomic Insights into the Physiology of Marine, Sulfate-Reducing, Filamentous Desulfonema limicola and Desulfonema magnum.</title>
        <authorList>
            <person name="Schnaars V."/>
            <person name="Wohlbrand L."/>
            <person name="Scheve S."/>
            <person name="Hinrichs C."/>
            <person name="Reinhardt R."/>
            <person name="Rabus R."/>
        </authorList>
    </citation>
    <scope>NUCLEOTIDE SEQUENCE</scope>
    <source>
        <strain evidence="1">5ac10</strain>
    </source>
</reference>
<dbReference type="EMBL" id="CP061799">
    <property type="protein sequence ID" value="QTA79503.1"/>
    <property type="molecule type" value="Genomic_DNA"/>
</dbReference>
<dbReference type="KEGG" id="dli:dnl_17740"/>
<keyword evidence="2" id="KW-1185">Reference proteome</keyword>
<gene>
    <name evidence="1" type="ORF">dnl_17740</name>
</gene>
<sequence>MQIDIYDNFERRCPRLGNPVKFAYCRTCGDKNTFCQKTADCWWEYFDIISYLKNTLPEDEFKALAAAKPKPKITSLMELIAQAKENNG</sequence>
<dbReference type="RefSeq" id="WP_207691251.1">
    <property type="nucleotide sequence ID" value="NZ_CP061799.1"/>
</dbReference>
<dbReference type="AlphaFoldDB" id="A0A975B657"/>
<organism evidence="1 2">
    <name type="scientific">Desulfonema limicola</name>
    <dbReference type="NCBI Taxonomy" id="45656"/>
    <lineage>
        <taxon>Bacteria</taxon>
        <taxon>Pseudomonadati</taxon>
        <taxon>Thermodesulfobacteriota</taxon>
        <taxon>Desulfobacteria</taxon>
        <taxon>Desulfobacterales</taxon>
        <taxon>Desulfococcaceae</taxon>
        <taxon>Desulfonema</taxon>
    </lineage>
</organism>